<dbReference type="InterPro" id="IPR027417">
    <property type="entry name" value="P-loop_NTPase"/>
</dbReference>
<dbReference type="InterPro" id="IPR001650">
    <property type="entry name" value="Helicase_C-like"/>
</dbReference>
<dbReference type="GO" id="GO:0016787">
    <property type="term" value="F:hydrolase activity"/>
    <property type="evidence" value="ECO:0007669"/>
    <property type="project" value="UniProtKB-KW"/>
</dbReference>
<evidence type="ECO:0000256" key="2">
    <source>
        <dbReference type="SAM" id="Coils"/>
    </source>
</evidence>
<accession>A0A1H6FBP0</accession>
<dbReference type="Gene3D" id="3.40.50.10810">
    <property type="entry name" value="Tandem AAA-ATPase domain"/>
    <property type="match status" value="1"/>
</dbReference>
<evidence type="ECO:0000256" key="1">
    <source>
        <dbReference type="ARBA" id="ARBA00022801"/>
    </source>
</evidence>
<dbReference type="Pfam" id="PF00271">
    <property type="entry name" value="Helicase_C"/>
    <property type="match status" value="1"/>
</dbReference>
<dbReference type="PROSITE" id="PS51194">
    <property type="entry name" value="HELICASE_CTER"/>
    <property type="match status" value="1"/>
</dbReference>
<dbReference type="Gene3D" id="3.40.50.300">
    <property type="entry name" value="P-loop containing nucleotide triphosphate hydrolases"/>
    <property type="match status" value="1"/>
</dbReference>
<feature type="domain" description="Helicase ATP-binding" evidence="3">
    <location>
        <begin position="167"/>
        <end position="313"/>
    </location>
</feature>
<dbReference type="EMBL" id="FMSV02000492">
    <property type="protein sequence ID" value="SEH06415.1"/>
    <property type="molecule type" value="Genomic_DNA"/>
</dbReference>
<dbReference type="GO" id="GO:0004386">
    <property type="term" value="F:helicase activity"/>
    <property type="evidence" value="ECO:0007669"/>
    <property type="project" value="UniProtKB-KW"/>
</dbReference>
<dbReference type="NCBIfam" id="NF041062">
    <property type="entry name" value="DpdE"/>
    <property type="match status" value="1"/>
</dbReference>
<keyword evidence="6" id="KW-1185">Reference proteome</keyword>
<dbReference type="InterPro" id="IPR038718">
    <property type="entry name" value="SNF2-like_sf"/>
</dbReference>
<protein>
    <submittedName>
        <fullName evidence="5">RNA polymerase-associated protein RapA</fullName>
        <ecNumber evidence="5">3.6.4.-</ecNumber>
    </submittedName>
</protein>
<dbReference type="InterPro" id="IPR049730">
    <property type="entry name" value="SNF2/RAD54-like_C"/>
</dbReference>
<name>A0A1H6FBP0_9GAMM</name>
<dbReference type="PROSITE" id="PS51192">
    <property type="entry name" value="HELICASE_ATP_BIND_1"/>
    <property type="match status" value="1"/>
</dbReference>
<keyword evidence="2" id="KW-0175">Coiled coil</keyword>
<feature type="coiled-coil region" evidence="2">
    <location>
        <begin position="712"/>
        <end position="739"/>
    </location>
</feature>
<gene>
    <name evidence="5" type="primary">rapA_3</name>
    <name evidence="5" type="ORF">MBHS_02277</name>
</gene>
<dbReference type="SUPFAM" id="SSF52540">
    <property type="entry name" value="P-loop containing nucleoside triphosphate hydrolases"/>
    <property type="match status" value="2"/>
</dbReference>
<evidence type="ECO:0000259" key="3">
    <source>
        <dbReference type="PROSITE" id="PS51192"/>
    </source>
</evidence>
<dbReference type="SMART" id="SM00487">
    <property type="entry name" value="DEXDc"/>
    <property type="match status" value="1"/>
</dbReference>
<reference evidence="5 6" key="1">
    <citation type="submission" date="2016-10" db="EMBL/GenBank/DDBJ databases">
        <authorList>
            <person name="de Groot N.N."/>
        </authorList>
    </citation>
    <scope>NUCLEOTIDE SEQUENCE [LARGE SCALE GENOMIC DNA]</scope>
    <source>
        <strain evidence="5">MBHS1</strain>
    </source>
</reference>
<evidence type="ECO:0000313" key="6">
    <source>
        <dbReference type="Proteomes" id="UP000236724"/>
    </source>
</evidence>
<dbReference type="RefSeq" id="WP_103920200.1">
    <property type="nucleotide sequence ID" value="NZ_FMSV02000492.1"/>
</dbReference>
<dbReference type="CDD" id="cd18793">
    <property type="entry name" value="SF2_C_SNF"/>
    <property type="match status" value="1"/>
</dbReference>
<keyword evidence="1 5" id="KW-0378">Hydrolase</keyword>
<dbReference type="EC" id="3.6.4.-" evidence="5"/>
<dbReference type="PANTHER" id="PTHR45766">
    <property type="entry name" value="DNA ANNEALING HELICASE AND ENDONUCLEASE ZRANB3 FAMILY MEMBER"/>
    <property type="match status" value="1"/>
</dbReference>
<evidence type="ECO:0000259" key="4">
    <source>
        <dbReference type="PROSITE" id="PS51194"/>
    </source>
</evidence>
<feature type="domain" description="Helicase C-terminal" evidence="4">
    <location>
        <begin position="532"/>
        <end position="696"/>
    </location>
</feature>
<dbReference type="PANTHER" id="PTHR45766:SF6">
    <property type="entry name" value="SWI_SNF-RELATED MATRIX-ASSOCIATED ACTIN-DEPENDENT REGULATOR OF CHROMATIN SUBFAMILY A-LIKE PROTEIN 1"/>
    <property type="match status" value="1"/>
</dbReference>
<organism evidence="5 6">
    <name type="scientific">Candidatus Venteria ishoeyi</name>
    <dbReference type="NCBI Taxonomy" id="1899563"/>
    <lineage>
        <taxon>Bacteria</taxon>
        <taxon>Pseudomonadati</taxon>
        <taxon>Pseudomonadota</taxon>
        <taxon>Gammaproteobacteria</taxon>
        <taxon>Thiotrichales</taxon>
        <taxon>Thiotrichaceae</taxon>
        <taxon>Venteria</taxon>
    </lineage>
</organism>
<dbReference type="InterPro" id="IPR014001">
    <property type="entry name" value="Helicase_ATP-bd"/>
</dbReference>
<proteinExistence type="predicted"/>
<dbReference type="OrthoDB" id="9814088at2"/>
<dbReference type="Proteomes" id="UP000236724">
    <property type="component" value="Unassembled WGS sequence"/>
</dbReference>
<evidence type="ECO:0000313" key="5">
    <source>
        <dbReference type="EMBL" id="SEH06415.1"/>
    </source>
</evidence>
<sequence>MRLGIFVSPTTTSDIGKLVAVEGRRVTVRFFYSIMHQEEQDYALEQIKHFYLHPHTRVYIRINEEWRVGRITNYDQQEDQTIEYDVRFPNRELEYFSETELEVRCLRPLVDPTEVLAYAGIETQYFHDRRKRIIETLTDMRAVSQGMTGLMSASIEFIPHQLEVARRVLEDPIQRYLLADEVGMGKTVETGIIIRQCLLDKPDSQIAVFVPPHLVSQWQAELEEKFAVHQFPGLVSVFAYKNVHHAQCLTTLDLVVIDEAHHVMVMNTHLQNSIVETIKQLARQSERLLLLSATPVLGHEQTTLAMLNLLDPDSHRLDELDKFVEKVHKRQDYGRLLLGLRPDAASFVLKQRAKQVSQLFPDDNKALDLANKLLTAIEQKATEITAKTCVQLRTHIAETYRIHHRVIRTRRVDTPDWVFASRGAERKSDATDFDLSHVVINVDPDSRVETLIDLLDQWSAVSRSALEEPIEPSQELIQAKRYIQLFEAISCGVDTVKQIVSEWETQSEEEQAVLQALQETIAESPETSRYTVIAEQLQVIRQKFSRPGSTPKIVVFSSAHTDIVQLATTLSITLERAEFHVLLEDNPEMIEGIAKHFFEDFETWLLLCDRNGEEGQNLHFADAIVHLDLPFSPARLEQRIGRLDRFGRTKPVPHWVLLPSDQDYSPWFAWYTLLAQGFGLFNQSISDVQFLLEQLEEKLMLQVYRLGSQGLFDMINQVRQQLQEERERLEEQYALDKVTMQEGRTEAFFNALEDFEADEPEIQTTIDTWLFETLKFHRHQNHDEQAFSTFWSRSTLVPRYPWENFFQVGLNTPVTYKRRIATKKADTSLLRSGNPLIDALEKFMRWEDRGTAFATWRINPDWIGQDTIWTGFRLCYLVQADVGQFEENFLAGESIAALQRRADGYLPPRMMTLHLDSELQEVTDDTMLALLERPYSSNSHDTAPRDYNLGSRQEALFQVIEPSFFQDLCKHARTISEQRLRDNAEFQAYLNTAYARAEEMLGLINERLQYRQAMQQQETGISTASLERDIAFNRLLLQGIEIPSLHLDAIGFFIIAGYPPNSELEI</sequence>
<dbReference type="AlphaFoldDB" id="A0A1H6FBP0"/>